<sequence length="50" mass="4962">MLKIRALAAGSALALATAVAVPPVMVGSGDPAGVNVQAIVDRVNLYVLTS</sequence>
<evidence type="ECO:0000313" key="2">
    <source>
        <dbReference type="EMBL" id="MFB9530244.1"/>
    </source>
</evidence>
<organism evidence="2 3">
    <name type="scientific">Nonomuraea roseola</name>
    <dbReference type="NCBI Taxonomy" id="46179"/>
    <lineage>
        <taxon>Bacteria</taxon>
        <taxon>Bacillati</taxon>
        <taxon>Actinomycetota</taxon>
        <taxon>Actinomycetes</taxon>
        <taxon>Streptosporangiales</taxon>
        <taxon>Streptosporangiaceae</taxon>
        <taxon>Nonomuraea</taxon>
    </lineage>
</organism>
<dbReference type="EMBL" id="JBHMCE010000008">
    <property type="protein sequence ID" value="MFB9530244.1"/>
    <property type="molecule type" value="Genomic_DNA"/>
</dbReference>
<comment type="caution">
    <text evidence="2">The sequence shown here is derived from an EMBL/GenBank/DDBJ whole genome shotgun (WGS) entry which is preliminary data.</text>
</comment>
<keyword evidence="3" id="KW-1185">Reference proteome</keyword>
<dbReference type="Proteomes" id="UP001589646">
    <property type="component" value="Unassembled WGS sequence"/>
</dbReference>
<feature type="signal peptide" evidence="1">
    <location>
        <begin position="1"/>
        <end position="20"/>
    </location>
</feature>
<proteinExistence type="predicted"/>
<evidence type="ECO:0000313" key="3">
    <source>
        <dbReference type="Proteomes" id="UP001589646"/>
    </source>
</evidence>
<evidence type="ECO:0000256" key="1">
    <source>
        <dbReference type="SAM" id="SignalP"/>
    </source>
</evidence>
<keyword evidence="1" id="KW-0732">Signal</keyword>
<dbReference type="RefSeq" id="WP_346124951.1">
    <property type="nucleotide sequence ID" value="NZ_BAAAXC010000015.1"/>
</dbReference>
<feature type="chain" id="PRO_5047498816" evidence="1">
    <location>
        <begin position="21"/>
        <end position="50"/>
    </location>
</feature>
<protein>
    <submittedName>
        <fullName evidence="2">Uncharacterized protein</fullName>
    </submittedName>
</protein>
<name>A0ABV5Q4K2_9ACTN</name>
<reference evidence="2 3" key="1">
    <citation type="submission" date="2024-09" db="EMBL/GenBank/DDBJ databases">
        <authorList>
            <person name="Sun Q."/>
            <person name="Mori K."/>
        </authorList>
    </citation>
    <scope>NUCLEOTIDE SEQUENCE [LARGE SCALE GENOMIC DNA]</scope>
    <source>
        <strain evidence="2 3">JCM 3323</strain>
    </source>
</reference>
<gene>
    <name evidence="2" type="ORF">ACFFRN_26895</name>
</gene>
<accession>A0ABV5Q4K2</accession>